<feature type="domain" description="Fungal lipase-type" evidence="2">
    <location>
        <begin position="187"/>
        <end position="320"/>
    </location>
</feature>
<feature type="compositionally biased region" description="Basic and acidic residues" evidence="1">
    <location>
        <begin position="487"/>
        <end position="507"/>
    </location>
</feature>
<protein>
    <recommendedName>
        <fullName evidence="2">Fungal lipase-type domain-containing protein</fullName>
    </recommendedName>
</protein>
<dbReference type="AlphaFoldDB" id="A0ABD3HP65"/>
<dbReference type="EMBL" id="JBJQOH010000003">
    <property type="protein sequence ID" value="KAL3692114.1"/>
    <property type="molecule type" value="Genomic_DNA"/>
</dbReference>
<accession>A0ABD3HP65</accession>
<dbReference type="Gene3D" id="3.40.50.1820">
    <property type="entry name" value="alpha/beta hydrolase"/>
    <property type="match status" value="1"/>
</dbReference>
<proteinExistence type="predicted"/>
<dbReference type="PANTHER" id="PTHR47418">
    <property type="entry name" value="ALPHA/BETA-HYDROLASES SUPERFAMILY PROTEIN"/>
    <property type="match status" value="1"/>
</dbReference>
<organism evidence="3 4">
    <name type="scientific">Riccia sorocarpa</name>
    <dbReference type="NCBI Taxonomy" id="122646"/>
    <lineage>
        <taxon>Eukaryota</taxon>
        <taxon>Viridiplantae</taxon>
        <taxon>Streptophyta</taxon>
        <taxon>Embryophyta</taxon>
        <taxon>Marchantiophyta</taxon>
        <taxon>Marchantiopsida</taxon>
        <taxon>Marchantiidae</taxon>
        <taxon>Marchantiales</taxon>
        <taxon>Ricciaceae</taxon>
        <taxon>Riccia</taxon>
    </lineage>
</organism>
<dbReference type="Proteomes" id="UP001633002">
    <property type="component" value="Unassembled WGS sequence"/>
</dbReference>
<feature type="compositionally biased region" description="Acidic residues" evidence="1">
    <location>
        <begin position="24"/>
        <end position="34"/>
    </location>
</feature>
<sequence>MVLSEAGGAFRRILLHKGGGHEETSDDEKDEEITETPMSAEHWASVIHPSSQKHHFLQPCETESSDALPVAEQTILAAVAASIIYSATGMSRWHFADLTLGLYKIHLRHAQERAMDTISGHLVTSDKELHNISHYLSWALAAYQPTTASIATYLEVDEENIIEHRAVSEFGKPAYFIGLDHSKMAVVLSIRGTHSAVDVLTDLKPHGETFGDRYGHSGCLNSAKWLKETTVETLKALMEKNDYRLVVMGHSLGAGAASLLTILLRETDENGLTELGVPPKSIKCWGYCCPPCVDKTTAMQAKFIKTVVHQDDIIARISPAALEDLKTEMLNIEWSDALRDGSKRKKVVELAHLPQELIDKLEPVLHLEQGLRTAHDETRSVMACLGNCLAHTCSTATAGQAATVITNWVMGVRNHLHAVHQKVKSILFGTIYYQLQLIDADRHDATLTASTMAAEAVLTAKDKKVLLEDNRLYAPGILYHVIRRPLTDDEKPHKDNPHEEKQKKSSESDPTYRCLVIRGNDPSSRFKRIVMSHTIIEDHMGRHLQSSLKHL</sequence>
<reference evidence="3 4" key="1">
    <citation type="submission" date="2024-09" db="EMBL/GenBank/DDBJ databases">
        <title>Chromosome-scale assembly of Riccia sorocarpa.</title>
        <authorList>
            <person name="Paukszto L."/>
        </authorList>
    </citation>
    <scope>NUCLEOTIDE SEQUENCE [LARGE SCALE GENOMIC DNA]</scope>
    <source>
        <strain evidence="3">LP-2024</strain>
        <tissue evidence="3">Aerial parts of the thallus</tissue>
    </source>
</reference>
<evidence type="ECO:0000313" key="3">
    <source>
        <dbReference type="EMBL" id="KAL3692114.1"/>
    </source>
</evidence>
<keyword evidence="4" id="KW-1185">Reference proteome</keyword>
<feature type="region of interest" description="Disordered" evidence="1">
    <location>
        <begin position="487"/>
        <end position="513"/>
    </location>
</feature>
<dbReference type="CDD" id="cd00519">
    <property type="entry name" value="Lipase_3"/>
    <property type="match status" value="1"/>
</dbReference>
<dbReference type="InterPro" id="IPR002921">
    <property type="entry name" value="Fungal_lipase-type"/>
</dbReference>
<evidence type="ECO:0000259" key="2">
    <source>
        <dbReference type="Pfam" id="PF01764"/>
    </source>
</evidence>
<dbReference type="Pfam" id="PF01764">
    <property type="entry name" value="Lipase_3"/>
    <property type="match status" value="1"/>
</dbReference>
<name>A0ABD3HP65_9MARC</name>
<comment type="caution">
    <text evidence="3">The sequence shown here is derived from an EMBL/GenBank/DDBJ whole genome shotgun (WGS) entry which is preliminary data.</text>
</comment>
<evidence type="ECO:0000256" key="1">
    <source>
        <dbReference type="SAM" id="MobiDB-lite"/>
    </source>
</evidence>
<gene>
    <name evidence="3" type="ORF">R1sor_005765</name>
</gene>
<evidence type="ECO:0000313" key="4">
    <source>
        <dbReference type="Proteomes" id="UP001633002"/>
    </source>
</evidence>
<dbReference type="SUPFAM" id="SSF53474">
    <property type="entry name" value="alpha/beta-Hydrolases"/>
    <property type="match status" value="1"/>
</dbReference>
<feature type="region of interest" description="Disordered" evidence="1">
    <location>
        <begin position="14"/>
        <end position="36"/>
    </location>
</feature>
<dbReference type="InterPro" id="IPR029058">
    <property type="entry name" value="AB_hydrolase_fold"/>
</dbReference>